<proteinExistence type="predicted"/>
<dbReference type="AlphaFoldDB" id="A0A4R6UKN1"/>
<dbReference type="GO" id="GO:0055070">
    <property type="term" value="P:copper ion homeostasis"/>
    <property type="evidence" value="ECO:0007669"/>
    <property type="project" value="InterPro"/>
</dbReference>
<feature type="compositionally biased region" description="Low complexity" evidence="2">
    <location>
        <begin position="321"/>
        <end position="342"/>
    </location>
</feature>
<organism evidence="3 4">
    <name type="scientific">Actinorugispora endophytica</name>
    <dbReference type="NCBI Taxonomy" id="1605990"/>
    <lineage>
        <taxon>Bacteria</taxon>
        <taxon>Bacillati</taxon>
        <taxon>Actinomycetota</taxon>
        <taxon>Actinomycetes</taxon>
        <taxon>Streptosporangiales</taxon>
        <taxon>Nocardiopsidaceae</taxon>
        <taxon>Actinorugispora</taxon>
    </lineage>
</organism>
<gene>
    <name evidence="3" type="ORF">EV190_12116</name>
</gene>
<dbReference type="OrthoDB" id="4350157at2"/>
<comment type="caution">
    <text evidence="3">The sequence shown here is derived from an EMBL/GenBank/DDBJ whole genome shotgun (WGS) entry which is preliminary data.</text>
</comment>
<sequence>MIDFRYHLVSIVAVFLALTVGIVLGTTMLQDPLLNALKTETAQLREQSEQLRTEKDLAEKLNAGDAQLIAAYADAMLDGRLNGLRVVVVESPGVDAASRDAVLDGIRRAGGTVGGRLLLTDRYLDPSESSFVDEVTDQLGAGLDLPQGNPYERAGAEIAQAVLAVDEDAPQGVARRAGDDFDGEAVLAGFTEAGLLTTQGRPASGADAALVLAPAEPFASADSQEGEAVTPPGNAVVLALARAFEQAGSGTVLAGSPAADGRTGVVRQARAEEARFSTVDTVDTQAGAVVAVLVLAMTEEGRDGHYGIGAGVDGFLPDPLPAVSEPSPEASPETSPSSRDDS</sequence>
<dbReference type="GO" id="GO:0016020">
    <property type="term" value="C:membrane"/>
    <property type="evidence" value="ECO:0007669"/>
    <property type="project" value="InterPro"/>
</dbReference>
<accession>A0A4R6UKN1</accession>
<dbReference type="Pfam" id="PF11382">
    <property type="entry name" value="MctB"/>
    <property type="match status" value="1"/>
</dbReference>
<dbReference type="RefSeq" id="WP_133742908.1">
    <property type="nucleotide sequence ID" value="NZ_SNYN01000021.1"/>
</dbReference>
<keyword evidence="1" id="KW-0175">Coiled coil</keyword>
<name>A0A4R6UKN1_9ACTN</name>
<reference evidence="3 4" key="1">
    <citation type="submission" date="2019-03" db="EMBL/GenBank/DDBJ databases">
        <title>Genomic Encyclopedia of Type Strains, Phase IV (KMG-IV): sequencing the most valuable type-strain genomes for metagenomic binning, comparative biology and taxonomic classification.</title>
        <authorList>
            <person name="Goeker M."/>
        </authorList>
    </citation>
    <scope>NUCLEOTIDE SEQUENCE [LARGE SCALE GENOMIC DNA]</scope>
    <source>
        <strain evidence="3 4">DSM 46770</strain>
    </source>
</reference>
<feature type="region of interest" description="Disordered" evidence="2">
    <location>
        <begin position="315"/>
        <end position="342"/>
    </location>
</feature>
<evidence type="ECO:0000313" key="4">
    <source>
        <dbReference type="Proteomes" id="UP000295281"/>
    </source>
</evidence>
<evidence type="ECO:0000313" key="3">
    <source>
        <dbReference type="EMBL" id="TDQ47548.1"/>
    </source>
</evidence>
<protein>
    <submittedName>
        <fullName evidence="3">Copper transport outer membrane protein MctB</fullName>
    </submittedName>
</protein>
<dbReference type="Proteomes" id="UP000295281">
    <property type="component" value="Unassembled WGS sequence"/>
</dbReference>
<dbReference type="InterPro" id="IPR021522">
    <property type="entry name" value="MctB"/>
</dbReference>
<dbReference type="EMBL" id="SNYN01000021">
    <property type="protein sequence ID" value="TDQ47548.1"/>
    <property type="molecule type" value="Genomic_DNA"/>
</dbReference>
<keyword evidence="4" id="KW-1185">Reference proteome</keyword>
<evidence type="ECO:0000256" key="1">
    <source>
        <dbReference type="SAM" id="Coils"/>
    </source>
</evidence>
<evidence type="ECO:0000256" key="2">
    <source>
        <dbReference type="SAM" id="MobiDB-lite"/>
    </source>
</evidence>
<feature type="coiled-coil region" evidence="1">
    <location>
        <begin position="34"/>
        <end position="61"/>
    </location>
</feature>